<feature type="region of interest" description="Disordered" evidence="1">
    <location>
        <begin position="1"/>
        <end position="152"/>
    </location>
</feature>
<gene>
    <name evidence="2" type="ORF">AKJ08_2224</name>
</gene>
<dbReference type="EMBL" id="CP012332">
    <property type="protein sequence ID" value="AKU91837.1"/>
    <property type="molecule type" value="Genomic_DNA"/>
</dbReference>
<feature type="compositionally biased region" description="Low complexity" evidence="1">
    <location>
        <begin position="16"/>
        <end position="101"/>
    </location>
</feature>
<dbReference type="STRING" id="1391653.AKJ08_2224"/>
<evidence type="ECO:0000256" key="1">
    <source>
        <dbReference type="SAM" id="MobiDB-lite"/>
    </source>
</evidence>
<dbReference type="KEGG" id="vin:AKJ08_2224"/>
<reference evidence="2 3" key="1">
    <citation type="submission" date="2015-08" db="EMBL/GenBank/DDBJ databases">
        <authorList>
            <person name="Babu N.S."/>
            <person name="Beckwith C.J."/>
            <person name="Beseler K.G."/>
            <person name="Brison A."/>
            <person name="Carone J.V."/>
            <person name="Caskin T.P."/>
            <person name="Diamond M."/>
            <person name="Durham M.E."/>
            <person name="Foxe J.M."/>
            <person name="Go M."/>
            <person name="Henderson B.A."/>
            <person name="Jones I.B."/>
            <person name="McGettigan J.A."/>
            <person name="Micheletti S.J."/>
            <person name="Nasrallah M.E."/>
            <person name="Ortiz D."/>
            <person name="Piller C.R."/>
            <person name="Privatt S.R."/>
            <person name="Schneider S.L."/>
            <person name="Sharp S."/>
            <person name="Smith T.C."/>
            <person name="Stanton J.D."/>
            <person name="Ullery H.E."/>
            <person name="Wilson R.J."/>
            <person name="Serrano M.G."/>
            <person name="Buck G."/>
            <person name="Lee V."/>
            <person name="Wang Y."/>
            <person name="Carvalho R."/>
            <person name="Voegtly L."/>
            <person name="Shi R."/>
            <person name="Duckworth R."/>
            <person name="Johnson A."/>
            <person name="Loviza R."/>
            <person name="Walstead R."/>
            <person name="Shah Z."/>
            <person name="Kiflezghi M."/>
            <person name="Wade K."/>
            <person name="Ball S.L."/>
            <person name="Bradley K.W."/>
            <person name="Asai D.J."/>
            <person name="Bowman C.A."/>
            <person name="Russell D.A."/>
            <person name="Pope W.H."/>
            <person name="Jacobs-Sera D."/>
            <person name="Hendrix R.W."/>
            <person name="Hatfull G.F."/>
        </authorList>
    </citation>
    <scope>NUCLEOTIDE SEQUENCE [LARGE SCALE GENOMIC DNA]</scope>
    <source>
        <strain evidence="2 3">DSM 27710</strain>
    </source>
</reference>
<dbReference type="Proteomes" id="UP000055590">
    <property type="component" value="Chromosome"/>
</dbReference>
<keyword evidence="3" id="KW-1185">Reference proteome</keyword>
<feature type="compositionally biased region" description="Polar residues" evidence="1">
    <location>
        <begin position="116"/>
        <end position="128"/>
    </location>
</feature>
<dbReference type="AlphaFoldDB" id="A0A0K1PEB4"/>
<accession>A0A0K1PEB4</accession>
<name>A0A0K1PEB4_9BACT</name>
<protein>
    <submittedName>
        <fullName evidence="2">Uncharacterized protein</fullName>
    </submittedName>
</protein>
<sequence>MATSRSGKSVGATPGRRSTSTAVAAKTSVARPSPAEAATTEASTAKAKATKTAASKSAPQAAVSKATPAKATAATKAGTTQSASKAAAIQPATTHAGTRAGTRSDLELRDSRPSRNETNGKAQSGTSTRAKRPSEPWSPRAIPIHPIDGRPQDPRLAAALAARERRHGRSGRPALKSATQAIAFVRERHLVHSTILSALPNLLDPLVGRICTDEERAQGTYASTLAAWIPEIHSAPDLLEARLCFDQPTLVGSELWPSLAAVAAPLDEAARNGGLLSHEAEEALEILDRRGVMATDRLARLLDLTPESFAKVQGELESRLMALSRGDLDDEDRPITVLEPLSRWAERAVSLKKGDVELHRAWTFLFIAAIRSAVVLWPEEIEALYPWTAREREAAIAEAMGTGSVVIYAEGSTQAYVASPVPR</sequence>
<evidence type="ECO:0000313" key="3">
    <source>
        <dbReference type="Proteomes" id="UP000055590"/>
    </source>
</evidence>
<evidence type="ECO:0000313" key="2">
    <source>
        <dbReference type="EMBL" id="AKU91837.1"/>
    </source>
</evidence>
<feature type="compositionally biased region" description="Basic and acidic residues" evidence="1">
    <location>
        <begin position="102"/>
        <end position="115"/>
    </location>
</feature>
<organism evidence="2 3">
    <name type="scientific">Vulgatibacter incomptus</name>
    <dbReference type="NCBI Taxonomy" id="1391653"/>
    <lineage>
        <taxon>Bacteria</taxon>
        <taxon>Pseudomonadati</taxon>
        <taxon>Myxococcota</taxon>
        <taxon>Myxococcia</taxon>
        <taxon>Myxococcales</taxon>
        <taxon>Cystobacterineae</taxon>
        <taxon>Vulgatibacteraceae</taxon>
        <taxon>Vulgatibacter</taxon>
    </lineage>
</organism>
<dbReference type="RefSeq" id="WP_050726091.1">
    <property type="nucleotide sequence ID" value="NZ_CP012332.1"/>
</dbReference>
<proteinExistence type="predicted"/>